<name>A0A699GNU7_TANCI</name>
<evidence type="ECO:0000256" key="1">
    <source>
        <dbReference type="SAM" id="Phobius"/>
    </source>
</evidence>
<keyword evidence="1" id="KW-0812">Transmembrane</keyword>
<dbReference type="PANTHER" id="PTHR13954:SF6">
    <property type="entry name" value="NON-SPECIFIC SERINE_THREONINE PROTEIN KINASE"/>
    <property type="match status" value="1"/>
</dbReference>
<dbReference type="GO" id="GO:0051082">
    <property type="term" value="F:unfolded protein binding"/>
    <property type="evidence" value="ECO:0007669"/>
    <property type="project" value="TreeGrafter"/>
</dbReference>
<accession>A0A699GNU7</accession>
<dbReference type="PANTHER" id="PTHR13954">
    <property type="entry name" value="IRE1-RELATED"/>
    <property type="match status" value="1"/>
</dbReference>
<dbReference type="Gene3D" id="3.30.200.20">
    <property type="entry name" value="Phosphorylase Kinase, domain 1"/>
    <property type="match status" value="1"/>
</dbReference>
<dbReference type="SUPFAM" id="SSF50998">
    <property type="entry name" value="Quinoprotein alcohol dehydrogenase-like"/>
    <property type="match status" value="1"/>
</dbReference>
<sequence length="381" mass="43184">MVIDRMVNMKMDDSYAKYSHKVPAAALHGYPVSNNNEMSIDLTITFYSRHCGGVWQFAIVSATKLTTFDPFHLPFLLQAKVANKTLINWKTPHVLKDGVLIGSKNTTVFLVDPETGDVISTFKSDATLSFEQSSIILKKVLQRDLTFVNFSYSRDLTITDIKGKSLVHDVGQSYTLVFHVRLSRDFESILKTIDGGEKYYLMPPDHESSLFSPAQLSESVLVNDPENPHQLALYIPPIPHQPNDKHAKDVSATHGILASIKMWVLELLPVALSIFIPLIVCYWNFGRRKRNKLNETVMVAKVQNVTPKKKKPQKSGKSRVDANTEKIMNGFQFTGRVYDALRVAVKRIVKVYHEVASKEIQNLIESDQHTNIVRWHGVEYD</sequence>
<gene>
    <name evidence="2" type="ORF">Tci_136736</name>
</gene>
<dbReference type="EMBL" id="BKCJ010029810">
    <property type="protein sequence ID" value="GEV64759.1"/>
    <property type="molecule type" value="Genomic_DNA"/>
</dbReference>
<feature type="transmembrane region" description="Helical" evidence="1">
    <location>
        <begin position="262"/>
        <end position="285"/>
    </location>
</feature>
<dbReference type="GO" id="GO:0004674">
    <property type="term" value="F:protein serine/threonine kinase activity"/>
    <property type="evidence" value="ECO:0007669"/>
    <property type="project" value="InterPro"/>
</dbReference>
<keyword evidence="2" id="KW-0418">Kinase</keyword>
<evidence type="ECO:0000313" key="2">
    <source>
        <dbReference type="EMBL" id="GEV64759.1"/>
    </source>
</evidence>
<dbReference type="GO" id="GO:1990604">
    <property type="term" value="C:IRE1-TRAF2-ASK1 complex"/>
    <property type="evidence" value="ECO:0007669"/>
    <property type="project" value="TreeGrafter"/>
</dbReference>
<keyword evidence="1" id="KW-0472">Membrane</keyword>
<dbReference type="InterPro" id="IPR045133">
    <property type="entry name" value="IRE1/2-like"/>
</dbReference>
<protein>
    <submittedName>
        <fullName evidence="2">Serine/threonine-protein kinase/endoribonuclease IRE1b-like</fullName>
    </submittedName>
</protein>
<keyword evidence="1" id="KW-1133">Transmembrane helix</keyword>
<dbReference type="InterPro" id="IPR011047">
    <property type="entry name" value="Quinoprotein_ADH-like_sf"/>
</dbReference>
<dbReference type="GO" id="GO:0036498">
    <property type="term" value="P:IRE1-mediated unfolded protein response"/>
    <property type="evidence" value="ECO:0007669"/>
    <property type="project" value="TreeGrafter"/>
</dbReference>
<comment type="caution">
    <text evidence="2">The sequence shown here is derived from an EMBL/GenBank/DDBJ whole genome shotgun (WGS) entry which is preliminary data.</text>
</comment>
<proteinExistence type="predicted"/>
<organism evidence="2">
    <name type="scientific">Tanacetum cinerariifolium</name>
    <name type="common">Dalmatian daisy</name>
    <name type="synonym">Chrysanthemum cinerariifolium</name>
    <dbReference type="NCBI Taxonomy" id="118510"/>
    <lineage>
        <taxon>Eukaryota</taxon>
        <taxon>Viridiplantae</taxon>
        <taxon>Streptophyta</taxon>
        <taxon>Embryophyta</taxon>
        <taxon>Tracheophyta</taxon>
        <taxon>Spermatophyta</taxon>
        <taxon>Magnoliopsida</taxon>
        <taxon>eudicotyledons</taxon>
        <taxon>Gunneridae</taxon>
        <taxon>Pentapetalae</taxon>
        <taxon>asterids</taxon>
        <taxon>campanulids</taxon>
        <taxon>Asterales</taxon>
        <taxon>Asteraceae</taxon>
        <taxon>Asteroideae</taxon>
        <taxon>Anthemideae</taxon>
        <taxon>Anthemidinae</taxon>
        <taxon>Tanacetum</taxon>
    </lineage>
</organism>
<dbReference type="GO" id="GO:0004521">
    <property type="term" value="F:RNA endonuclease activity"/>
    <property type="evidence" value="ECO:0007669"/>
    <property type="project" value="InterPro"/>
</dbReference>
<keyword evidence="2" id="KW-0808">Transferase</keyword>
<dbReference type="AlphaFoldDB" id="A0A699GNU7"/>
<reference evidence="2" key="1">
    <citation type="journal article" date="2019" name="Sci. Rep.">
        <title>Draft genome of Tanacetum cinerariifolium, the natural source of mosquito coil.</title>
        <authorList>
            <person name="Yamashiro T."/>
            <person name="Shiraishi A."/>
            <person name="Satake H."/>
            <person name="Nakayama K."/>
        </authorList>
    </citation>
    <scope>NUCLEOTIDE SEQUENCE</scope>
</reference>